<dbReference type="EMBL" id="CP002868">
    <property type="protein sequence ID" value="AEJ20127.1"/>
    <property type="molecule type" value="Genomic_DNA"/>
</dbReference>
<organism evidence="2 3">
    <name type="scientific">Gracilinema caldarium (strain ATCC 51460 / DSM 7334 / H1)</name>
    <name type="common">Treponema caldarium</name>
    <dbReference type="NCBI Taxonomy" id="744872"/>
    <lineage>
        <taxon>Bacteria</taxon>
        <taxon>Pseudomonadati</taxon>
        <taxon>Spirochaetota</taxon>
        <taxon>Spirochaetia</taxon>
        <taxon>Spirochaetales</taxon>
        <taxon>Breznakiellaceae</taxon>
        <taxon>Gracilinema</taxon>
    </lineage>
</organism>
<protein>
    <recommendedName>
        <fullName evidence="4">Outer membrane efflux protein</fullName>
    </recommendedName>
</protein>
<dbReference type="KEGG" id="scd:Spica_1999"/>
<dbReference type="STRING" id="744872.Spica_1999"/>
<dbReference type="PANTHER" id="PTHR30203:SF23">
    <property type="entry name" value="OUTER MEMBRANE EFFLUX PROTEIN"/>
    <property type="match status" value="1"/>
</dbReference>
<evidence type="ECO:0008006" key="4">
    <source>
        <dbReference type="Google" id="ProtNLM"/>
    </source>
</evidence>
<keyword evidence="3" id="KW-1185">Reference proteome</keyword>
<evidence type="ECO:0000313" key="3">
    <source>
        <dbReference type="Proteomes" id="UP000000503"/>
    </source>
</evidence>
<evidence type="ECO:0000313" key="2">
    <source>
        <dbReference type="EMBL" id="AEJ20127.1"/>
    </source>
</evidence>
<name>F8EXW3_GRAC1</name>
<dbReference type="HOGENOM" id="CLU_612409_0_0_12"/>
<keyword evidence="1" id="KW-0175">Coiled coil</keyword>
<dbReference type="InterPro" id="IPR010131">
    <property type="entry name" value="MdtP/NodT-like"/>
</dbReference>
<evidence type="ECO:0000256" key="1">
    <source>
        <dbReference type="SAM" id="Coils"/>
    </source>
</evidence>
<dbReference type="SUPFAM" id="SSF56954">
    <property type="entry name" value="Outer membrane efflux proteins (OEP)"/>
    <property type="match status" value="1"/>
</dbReference>
<sequence>MKINIQLGIVLLLSFFLLQIPELFAFDTLDDLVSRAVAQNLDVAKAELTIQNKAAQLKAEPAWRSSSLELTTTISDAFSTTTETSTTEGTTFGGNLVVPLTYWFALGATSTFTDEGNLTSNLSATITPLAQSNSKATIDYRSSLQTYRSTLRTAVLDFRALLRSLLVSKKEAAYREAELQAATAEYEQTQVLSTQGDASQAELLDSLVTMTQARLEYETAVAKYQTVHQSIAQYLGIDESEIPDLEQLSNSEPEISEFLLHDIMDRSTYLSINDTYVTATLDAESSQIDARTAQPKPDITLKGTLSPTAKSWSASASLKVPMDLLYWEEARIATNLAAIKEKKVQLTSQTVLQEYEQKVRELNRLLDSWKKTITAYESAKIVYKQIETLAHFGQKSRIDMLNGYADVLYSTWQVASAEKAFRDALDALSTRFVFTKTNLSNRDEKRP</sequence>
<dbReference type="Gene3D" id="1.20.1600.10">
    <property type="entry name" value="Outer membrane efflux proteins (OEP)"/>
    <property type="match status" value="1"/>
</dbReference>
<dbReference type="AlphaFoldDB" id="F8EXW3"/>
<reference evidence="3" key="1">
    <citation type="journal article" date="2013" name="Stand. Genomic Sci.">
        <title>Genome sequence of the thermophilic fresh-water bacterium Spirochaeta caldaria type strain (H1(T)), reclassification of Spirochaeta caldaria, Spirochaeta stenostrepta, and Spirochaeta zuelzerae in the genus Treponema as Treponema caldaria comb. nov., Treponema stenostrepta comb. nov., and Treponema zuelzerae comb. nov., and emendation of the genus Treponema.</title>
        <authorList>
            <person name="Abt B."/>
            <person name="Goker M."/>
            <person name="Scheuner C."/>
            <person name="Han C."/>
            <person name="Lu M."/>
            <person name="Misra M."/>
            <person name="Lapidus A."/>
            <person name="Nolan M."/>
            <person name="Lucas S."/>
            <person name="Hammon N."/>
            <person name="Deshpande S."/>
            <person name="Cheng J.F."/>
            <person name="Tapia R."/>
            <person name="Goodwin L.A."/>
            <person name="Pitluck S."/>
            <person name="Liolios K."/>
            <person name="Pagani I."/>
            <person name="Ivanova N."/>
            <person name="Mavromatis K."/>
            <person name="Mikhailova N."/>
            <person name="Huntemann M."/>
            <person name="Pati A."/>
            <person name="Chen A."/>
            <person name="Palaniappan K."/>
            <person name="Land M."/>
            <person name="Hauser L."/>
            <person name="Jeffries C.D."/>
            <person name="Rohde M."/>
            <person name="Spring S."/>
            <person name="Gronow S."/>
            <person name="Detter J.C."/>
            <person name="Bristow J."/>
            <person name="Eisen J.A."/>
            <person name="Markowitz V."/>
            <person name="Hugenholtz P."/>
            <person name="Kyrpides N.C."/>
            <person name="Woyke T."/>
            <person name="Klenk H.P."/>
        </authorList>
    </citation>
    <scope>NUCLEOTIDE SEQUENCE</scope>
    <source>
        <strain evidence="3">ATCC 51460 / DSM 7334 / H1</strain>
    </source>
</reference>
<gene>
    <name evidence="2" type="ordered locus">Spica_1999</name>
</gene>
<feature type="coiled-coil region" evidence="1">
    <location>
        <begin position="352"/>
        <end position="379"/>
    </location>
</feature>
<dbReference type="RefSeq" id="WP_013969416.1">
    <property type="nucleotide sequence ID" value="NC_015732.1"/>
</dbReference>
<dbReference type="PANTHER" id="PTHR30203">
    <property type="entry name" value="OUTER MEMBRANE CATION EFFLUX PROTEIN"/>
    <property type="match status" value="1"/>
</dbReference>
<dbReference type="Proteomes" id="UP000000503">
    <property type="component" value="Chromosome"/>
</dbReference>
<proteinExistence type="predicted"/>
<dbReference type="GO" id="GO:0015562">
    <property type="term" value="F:efflux transmembrane transporter activity"/>
    <property type="evidence" value="ECO:0007669"/>
    <property type="project" value="InterPro"/>
</dbReference>
<accession>F8EXW3</accession>